<dbReference type="Gene3D" id="3.10.100.10">
    <property type="entry name" value="Mannose-Binding Protein A, subunit A"/>
    <property type="match status" value="1"/>
</dbReference>
<accession>A0AAE0Y2E5</accession>
<evidence type="ECO:0000259" key="1">
    <source>
        <dbReference type="Pfam" id="PF00059"/>
    </source>
</evidence>
<name>A0AAE0Y2E5_9GAST</name>
<dbReference type="SUPFAM" id="SSF56436">
    <property type="entry name" value="C-type lectin-like"/>
    <property type="match status" value="1"/>
</dbReference>
<sequence>MIDRHFRKERTPNMSMVRWGCMIIVFFLTHSVPATITSSYFKVVDSADCRKGELSPPWIAGTRMRCLMECKSRFREECRNFIFNPDTTACTPVYPKPRDHPVLQSVPGDDFYSQQEGRVLTCDTAGGFHLYEKCGRAACIRTVSATDTYDNAKADCQARNAVLYIPNTYEQYAFFETVISESNLVATYIWVGFIRVGDSWIADNGEDFNSDFLASVWGRGQPNNLVDELHLLPVTDGLNPLSKLAATPVTSDRWPKSTEQTHSYMADGINPLSKLTATPVTSGRWHKSTEKTRSYMADGINPLDKLAATPVTSYRWPKP</sequence>
<dbReference type="Proteomes" id="UP001283361">
    <property type="component" value="Unassembled WGS sequence"/>
</dbReference>
<feature type="domain" description="C-type lectin" evidence="1">
    <location>
        <begin position="147"/>
        <end position="221"/>
    </location>
</feature>
<evidence type="ECO:0000313" key="3">
    <source>
        <dbReference type="Proteomes" id="UP001283361"/>
    </source>
</evidence>
<dbReference type="InterPro" id="IPR001304">
    <property type="entry name" value="C-type_lectin-like"/>
</dbReference>
<dbReference type="AlphaFoldDB" id="A0AAE0Y2E5"/>
<dbReference type="InterPro" id="IPR016187">
    <property type="entry name" value="CTDL_fold"/>
</dbReference>
<keyword evidence="3" id="KW-1185">Reference proteome</keyword>
<protein>
    <recommendedName>
        <fullName evidence="1">C-type lectin domain-containing protein</fullName>
    </recommendedName>
</protein>
<evidence type="ECO:0000313" key="2">
    <source>
        <dbReference type="EMBL" id="KAK3730645.1"/>
    </source>
</evidence>
<organism evidence="2 3">
    <name type="scientific">Elysia crispata</name>
    <name type="common">lettuce slug</name>
    <dbReference type="NCBI Taxonomy" id="231223"/>
    <lineage>
        <taxon>Eukaryota</taxon>
        <taxon>Metazoa</taxon>
        <taxon>Spiralia</taxon>
        <taxon>Lophotrochozoa</taxon>
        <taxon>Mollusca</taxon>
        <taxon>Gastropoda</taxon>
        <taxon>Heterobranchia</taxon>
        <taxon>Euthyneura</taxon>
        <taxon>Panpulmonata</taxon>
        <taxon>Sacoglossa</taxon>
        <taxon>Placobranchoidea</taxon>
        <taxon>Plakobranchidae</taxon>
        <taxon>Elysia</taxon>
    </lineage>
</organism>
<gene>
    <name evidence="2" type="ORF">RRG08_060313</name>
</gene>
<dbReference type="Pfam" id="PF00059">
    <property type="entry name" value="Lectin_C"/>
    <property type="match status" value="1"/>
</dbReference>
<reference evidence="2" key="1">
    <citation type="journal article" date="2023" name="G3 (Bethesda)">
        <title>A reference genome for the long-term kleptoplast-retaining sea slug Elysia crispata morphotype clarki.</title>
        <authorList>
            <person name="Eastman K.E."/>
            <person name="Pendleton A.L."/>
            <person name="Shaikh M.A."/>
            <person name="Suttiyut T."/>
            <person name="Ogas R."/>
            <person name="Tomko P."/>
            <person name="Gavelis G."/>
            <person name="Widhalm J.R."/>
            <person name="Wisecaver J.H."/>
        </authorList>
    </citation>
    <scope>NUCLEOTIDE SEQUENCE</scope>
    <source>
        <strain evidence="2">ECLA1</strain>
    </source>
</reference>
<dbReference type="EMBL" id="JAWDGP010007068">
    <property type="protein sequence ID" value="KAK3730645.1"/>
    <property type="molecule type" value="Genomic_DNA"/>
</dbReference>
<proteinExistence type="predicted"/>
<comment type="caution">
    <text evidence="2">The sequence shown here is derived from an EMBL/GenBank/DDBJ whole genome shotgun (WGS) entry which is preliminary data.</text>
</comment>
<dbReference type="InterPro" id="IPR016186">
    <property type="entry name" value="C-type_lectin-like/link_sf"/>
</dbReference>